<name>D6LIL9_9FUSO</name>
<evidence type="ECO:0000313" key="2">
    <source>
        <dbReference type="Proteomes" id="UP000003964"/>
    </source>
</evidence>
<reference evidence="1 2" key="1">
    <citation type="submission" date="2010-03" db="EMBL/GenBank/DDBJ databases">
        <title>The Genome Sequence of Fusobacterium sp. 1_1_41FAA.</title>
        <authorList>
            <consortium name="The Broad Institute Genome Sequencing Platform"/>
            <person name="Ward D."/>
            <person name="Earl A."/>
            <person name="Feldgarden M."/>
            <person name="Gevers D."/>
            <person name="Young S.K."/>
            <person name="Zeng Q."/>
            <person name="Koehrsen M."/>
            <person name="Alvarado L."/>
            <person name="Berlin A."/>
            <person name="Borenstein D."/>
            <person name="Chapman S."/>
            <person name="Chen Z."/>
            <person name="Engels R."/>
            <person name="Freedman E."/>
            <person name="Gellesch M."/>
            <person name="Goldberg J."/>
            <person name="Griggs A."/>
            <person name="Gujja S."/>
            <person name="Heilman E."/>
            <person name="Heiman D."/>
            <person name="Hepburn T."/>
            <person name="Howarth C."/>
            <person name="Jen D."/>
            <person name="Larson L."/>
            <person name="Mehta T."/>
            <person name="Park D."/>
            <person name="Pearson M."/>
            <person name="Richards J."/>
            <person name="Roberts A."/>
            <person name="Saif S."/>
            <person name="Shea T."/>
            <person name="Shenoy N."/>
            <person name="Sisk P."/>
            <person name="Stolte C."/>
            <person name="Sykes S."/>
            <person name="Walk T."/>
            <person name="White J."/>
            <person name="Yandava C."/>
            <person name="Strauss J.C."/>
            <person name="Ambrose C.E."/>
            <person name="Allen-Vercoe E."/>
            <person name="Haas B."/>
            <person name="Henn M.R."/>
            <person name="Nusbaum C."/>
            <person name="Birren B."/>
        </authorList>
    </citation>
    <scope>NUCLEOTIDE SEQUENCE [LARGE SCALE GENOMIC DNA]</scope>
    <source>
        <strain evidence="1 2">1_1_41FAA</strain>
    </source>
</reference>
<accession>D6LIL9</accession>
<protein>
    <submittedName>
        <fullName evidence="1">Uncharacterized protein</fullName>
    </submittedName>
</protein>
<proteinExistence type="predicted"/>
<organism evidence="1 2">
    <name type="scientific">Fusobacterium periodonticum 1_1_41FAA</name>
    <dbReference type="NCBI Taxonomy" id="469621"/>
    <lineage>
        <taxon>Bacteria</taxon>
        <taxon>Fusobacteriati</taxon>
        <taxon>Fusobacteriota</taxon>
        <taxon>Fusobacteriia</taxon>
        <taxon>Fusobacteriales</taxon>
        <taxon>Fusobacteriaceae</taxon>
        <taxon>Fusobacterium</taxon>
    </lineage>
</organism>
<dbReference type="AlphaFoldDB" id="D6LIL9"/>
<evidence type="ECO:0000313" key="1">
    <source>
        <dbReference type="EMBL" id="EFG28245.2"/>
    </source>
</evidence>
<dbReference type="EMBL" id="GG770383">
    <property type="protein sequence ID" value="EFG28245.2"/>
    <property type="molecule type" value="Genomic_DNA"/>
</dbReference>
<dbReference type="Proteomes" id="UP000003964">
    <property type="component" value="Unassembled WGS sequence"/>
</dbReference>
<sequence>MGDKRRTRTMNNNYMGREMLITVDEKGIYRGYVQLDSNDDIFRLDYAEKMKIESLDDDWYVVVEPMDEYTNNRAWIENKCMDIINVLVEDDWFDDYDDDYDDWFDDDEEDDYE</sequence>
<gene>
    <name evidence="1" type="ORF">HMPREF0400_01584</name>
</gene>